<accession>A0ABR0M5X2</accession>
<protein>
    <submittedName>
        <fullName evidence="3">Protein mlp1</fullName>
    </submittedName>
</protein>
<dbReference type="Proteomes" id="UP001357485">
    <property type="component" value="Unassembled WGS sequence"/>
</dbReference>
<feature type="non-terminal residue" evidence="3">
    <location>
        <position position="298"/>
    </location>
</feature>
<feature type="coiled-coil region" evidence="1">
    <location>
        <begin position="68"/>
        <end position="159"/>
    </location>
</feature>
<evidence type="ECO:0000313" key="4">
    <source>
        <dbReference type="Proteomes" id="UP001357485"/>
    </source>
</evidence>
<reference evidence="3 4" key="1">
    <citation type="submission" date="2023-08" db="EMBL/GenBank/DDBJ databases">
        <title>Black Yeasts Isolated from many extreme environments.</title>
        <authorList>
            <person name="Coleine C."/>
            <person name="Stajich J.E."/>
            <person name="Selbmann L."/>
        </authorList>
    </citation>
    <scope>NUCLEOTIDE SEQUENCE [LARGE SCALE GENOMIC DNA]</scope>
    <source>
        <strain evidence="3 4">CCFEE 536</strain>
    </source>
</reference>
<keyword evidence="4" id="KW-1185">Reference proteome</keyword>
<feature type="region of interest" description="Disordered" evidence="2">
    <location>
        <begin position="253"/>
        <end position="274"/>
    </location>
</feature>
<name>A0ABR0M5X2_9PEZI</name>
<evidence type="ECO:0000313" key="3">
    <source>
        <dbReference type="EMBL" id="KAK5279150.1"/>
    </source>
</evidence>
<keyword evidence="1" id="KW-0175">Coiled coil</keyword>
<dbReference type="EMBL" id="JAVRRA010001789">
    <property type="protein sequence ID" value="KAK5279150.1"/>
    <property type="molecule type" value="Genomic_DNA"/>
</dbReference>
<comment type="caution">
    <text evidence="3">The sequence shown here is derived from an EMBL/GenBank/DDBJ whole genome shotgun (WGS) entry which is preliminary data.</text>
</comment>
<organism evidence="3 4">
    <name type="scientific">Cryomyces antarcticus</name>
    <dbReference type="NCBI Taxonomy" id="329879"/>
    <lineage>
        <taxon>Eukaryota</taxon>
        <taxon>Fungi</taxon>
        <taxon>Dikarya</taxon>
        <taxon>Ascomycota</taxon>
        <taxon>Pezizomycotina</taxon>
        <taxon>Dothideomycetes</taxon>
        <taxon>Dothideomycetes incertae sedis</taxon>
        <taxon>Cryomyces</taxon>
    </lineage>
</organism>
<sequence>ETAQLAQLRSQAQQSDSSENYQVLAKLREDLATAQQEIETLRTNTSDLDSTNPIVTIEAPLSSDKSVADQVAEQVAALRAQFEAQHQESIKQANDNFQKRAENMKGQLSAKLKEGRDKIRQELQIAHQGELQKLRDEHEEAIERLKGEHRQEMEKMQVEGEAAVERAKVAEVEAPATRTAAAEVKTETPSIVVGDLNLTDAQVKDLVAKNAVVKQIVTTNVRNKLNQEREALIAKITFEAEAKFAEERETLAAQNNGHHDSVQLNTEEKEEISAKVRAEVESEQFERLSAKLADAATN</sequence>
<proteinExistence type="predicted"/>
<evidence type="ECO:0000256" key="2">
    <source>
        <dbReference type="SAM" id="MobiDB-lite"/>
    </source>
</evidence>
<feature type="non-terminal residue" evidence="3">
    <location>
        <position position="1"/>
    </location>
</feature>
<gene>
    <name evidence="3" type="primary">MLP1_2</name>
    <name evidence="3" type="ORF">LTR16_007937</name>
</gene>
<evidence type="ECO:0000256" key="1">
    <source>
        <dbReference type="SAM" id="Coils"/>
    </source>
</evidence>